<dbReference type="InterPro" id="IPR036390">
    <property type="entry name" value="WH_DNA-bd_sf"/>
</dbReference>
<dbReference type="Proteomes" id="UP000198649">
    <property type="component" value="Unassembled WGS sequence"/>
</dbReference>
<dbReference type="Pfam" id="PF04326">
    <property type="entry name" value="SLFN_AlbA_2"/>
    <property type="match status" value="1"/>
</dbReference>
<dbReference type="InterPro" id="IPR038475">
    <property type="entry name" value="RecG_C_sf"/>
</dbReference>
<dbReference type="PANTHER" id="PTHR30595">
    <property type="entry name" value="GLPR-RELATED TRANSCRIPTIONAL REPRESSOR"/>
    <property type="match status" value="1"/>
</dbReference>
<dbReference type="Gene3D" id="1.10.10.10">
    <property type="entry name" value="Winged helix-like DNA-binding domain superfamily/Winged helix DNA-binding domain"/>
    <property type="match status" value="1"/>
</dbReference>
<dbReference type="OrthoDB" id="9805115at2"/>
<dbReference type="InterPro" id="IPR007421">
    <property type="entry name" value="Schlafen_AlbA_2_dom"/>
</dbReference>
<reference evidence="2 3" key="1">
    <citation type="submission" date="2016-10" db="EMBL/GenBank/DDBJ databases">
        <authorList>
            <person name="de Groot N.N."/>
        </authorList>
    </citation>
    <scope>NUCLEOTIDE SEQUENCE [LARGE SCALE GENOMIC DNA]</scope>
    <source>
        <strain evidence="2 3">CGMCC 1.11156</strain>
    </source>
</reference>
<dbReference type="PANTHER" id="PTHR30595:SF6">
    <property type="entry name" value="SCHLAFEN ALBA-2 DOMAIN-CONTAINING PROTEIN"/>
    <property type="match status" value="1"/>
</dbReference>
<feature type="domain" description="Schlafen AlbA-2" evidence="1">
    <location>
        <begin position="26"/>
        <end position="140"/>
    </location>
</feature>
<keyword evidence="2" id="KW-0347">Helicase</keyword>
<keyword evidence="2" id="KW-0547">Nucleotide-binding</keyword>
<name>A0A1I3IV99_9ACTN</name>
<accession>A0A1I3IV99</accession>
<dbReference type="InterPro" id="IPR038461">
    <property type="entry name" value="Schlafen_AlbA_2_dom_sf"/>
</dbReference>
<dbReference type="STRING" id="1005945.SAMN05216561_109157"/>
<dbReference type="Gene3D" id="3.30.565.60">
    <property type="match status" value="1"/>
</dbReference>
<dbReference type="EMBL" id="FOQG01000009">
    <property type="protein sequence ID" value="SFI51856.1"/>
    <property type="molecule type" value="Genomic_DNA"/>
</dbReference>
<proteinExistence type="predicted"/>
<dbReference type="RefSeq" id="WP_091113903.1">
    <property type="nucleotide sequence ID" value="NZ_BKAF01000043.1"/>
</dbReference>
<sequence>MSSNRVDFCLNLPAPDRATGLLGLREDQWFERKSIRVTARRFAEALTALANAEGGIVVVGLSQGRVEDIDAETKQVNELRRAPMSLTSPPVRTHFEELSVVDTEGSPATLLVARVSPGETVHEMSNGDVYLRVGDSSVKLGPAERQELLYDRGSSHYEARALAGVSMADLDVDLLGHFRDAIGAGPDSPFERQLHARSLLTSSEEVTVGAYLLFAPNPGRLFPHAHVRVLRYDSTARGTGAHQALLDGGDIRLEASIPRVIDEASRLIDAWVPRRRALQGDGRFAATPIVPRDAWLEGLVNAVVHRSYSAAGDHIRVEIFPDRIEIESPGRFPGIVNPERPLDITRYARNPRIARVCADLAITQELGEGIRRIFDEMRAHGLSDPVYQQTAGSVRLTLAAIARLDPRVQTRLPRGANTVLQALRAAGQPLGTGQIADAVQRSRPWVLRVLTALREEELVEWRGNSARDPRATWQLRGL</sequence>
<organism evidence="2 3">
    <name type="scientific">Nocardioides psychrotolerans</name>
    <dbReference type="NCBI Taxonomy" id="1005945"/>
    <lineage>
        <taxon>Bacteria</taxon>
        <taxon>Bacillati</taxon>
        <taxon>Actinomycetota</taxon>
        <taxon>Actinomycetes</taxon>
        <taxon>Propionibacteriales</taxon>
        <taxon>Nocardioidaceae</taxon>
        <taxon>Nocardioides</taxon>
    </lineage>
</organism>
<dbReference type="Pfam" id="PF13749">
    <property type="entry name" value="HATPase_c_4"/>
    <property type="match status" value="1"/>
</dbReference>
<dbReference type="SUPFAM" id="SSF46785">
    <property type="entry name" value="Winged helix' DNA-binding domain"/>
    <property type="match status" value="1"/>
</dbReference>
<evidence type="ECO:0000259" key="1">
    <source>
        <dbReference type="Pfam" id="PF04326"/>
    </source>
</evidence>
<dbReference type="Gene3D" id="3.30.950.30">
    <property type="entry name" value="Schlafen, AAA domain"/>
    <property type="match status" value="1"/>
</dbReference>
<evidence type="ECO:0000313" key="2">
    <source>
        <dbReference type="EMBL" id="SFI51856.1"/>
    </source>
</evidence>
<dbReference type="GO" id="GO:0004386">
    <property type="term" value="F:helicase activity"/>
    <property type="evidence" value="ECO:0007669"/>
    <property type="project" value="UniProtKB-KW"/>
</dbReference>
<keyword evidence="3" id="KW-1185">Reference proteome</keyword>
<keyword evidence="2" id="KW-0378">Hydrolase</keyword>
<dbReference type="InterPro" id="IPR036388">
    <property type="entry name" value="WH-like_DNA-bd_sf"/>
</dbReference>
<gene>
    <name evidence="2" type="ORF">SAMN05216561_109157</name>
</gene>
<keyword evidence="2" id="KW-0067">ATP-binding</keyword>
<protein>
    <submittedName>
        <fullName evidence="2">ATP-dependent DNA helicase RecG</fullName>
    </submittedName>
</protein>
<evidence type="ECO:0000313" key="3">
    <source>
        <dbReference type="Proteomes" id="UP000198649"/>
    </source>
</evidence>
<dbReference type="AlphaFoldDB" id="A0A1I3IV99"/>